<evidence type="ECO:0008006" key="3">
    <source>
        <dbReference type="Google" id="ProtNLM"/>
    </source>
</evidence>
<evidence type="ECO:0000313" key="2">
    <source>
        <dbReference type="Proteomes" id="UP000189426"/>
    </source>
</evidence>
<keyword evidence="2" id="KW-1185">Reference proteome</keyword>
<dbReference type="SUPFAM" id="SSF53448">
    <property type="entry name" value="Nucleotide-diphospho-sugar transferases"/>
    <property type="match status" value="1"/>
</dbReference>
<dbReference type="Proteomes" id="UP000189426">
    <property type="component" value="Unassembled WGS sequence"/>
</dbReference>
<evidence type="ECO:0000313" key="1">
    <source>
        <dbReference type="EMBL" id="OOF41815.1"/>
    </source>
</evidence>
<dbReference type="InterPro" id="IPR010446">
    <property type="entry name" value="GalNAc_Trfase_b"/>
</dbReference>
<protein>
    <recommendedName>
        <fullName evidence="3">Beta-1,4-N-acetylgalactosaminyltransferase</fullName>
    </recommendedName>
</protein>
<dbReference type="EMBL" id="MLHG01000002">
    <property type="protein sequence ID" value="OOF41815.1"/>
    <property type="molecule type" value="Genomic_DNA"/>
</dbReference>
<accession>A0A1V3IK69</accession>
<proteinExistence type="predicted"/>
<dbReference type="Gene3D" id="3.90.550.10">
    <property type="entry name" value="Spore Coat Polysaccharide Biosynthesis Protein SpsA, Chain A"/>
    <property type="match status" value="1"/>
</dbReference>
<gene>
    <name evidence="1" type="ORF">BKK47_00045</name>
</gene>
<comment type="caution">
    <text evidence="1">The sequence shown here is derived from an EMBL/GenBank/DDBJ whole genome shotgun (WGS) entry which is preliminary data.</text>
</comment>
<organism evidence="1 2">
    <name type="scientific">Rodentibacter mrazii</name>
    <dbReference type="NCBI Taxonomy" id="1908257"/>
    <lineage>
        <taxon>Bacteria</taxon>
        <taxon>Pseudomonadati</taxon>
        <taxon>Pseudomonadota</taxon>
        <taxon>Gammaproteobacteria</taxon>
        <taxon>Pasteurellales</taxon>
        <taxon>Pasteurellaceae</taxon>
        <taxon>Rodentibacter</taxon>
    </lineage>
</organism>
<dbReference type="InterPro" id="IPR029044">
    <property type="entry name" value="Nucleotide-diphossugar_trans"/>
</dbReference>
<dbReference type="STRING" id="1908257.BKK47_00045"/>
<dbReference type="Pfam" id="PF06306">
    <property type="entry name" value="CgtA"/>
    <property type="match status" value="1"/>
</dbReference>
<reference evidence="1 2" key="1">
    <citation type="submission" date="2016-10" db="EMBL/GenBank/DDBJ databases">
        <title>Rodentibacter gen. nov. and new species.</title>
        <authorList>
            <person name="Christensen H."/>
        </authorList>
    </citation>
    <scope>NUCLEOTIDE SEQUENCE [LARGE SCALE GENOMIC DNA]</scope>
    <source>
        <strain evidence="1 2">Ppn418</strain>
    </source>
</reference>
<sequence>MYNFLKFYTNLTRTLTVDIGLQKLYKLRKPIKPYAFIRVHNEIKTIDTCFNSFLSCLSGGVIGFNSCTDGTKEYILDFCKKYPQFIPLEYPFDLIPPYDERYKEDIINERYRLDTYYNFVWEKLPKNEWIIKLDADHIWDTEALEDLCRLPVRKRDIVILSRMNVHCQNNIVYVNKINPIVEPGDSWILYNEDIKFDFYRGWEKKRFIAYEILYLPKRHRKIFSILANWHFPIVKSHRSTFNKDEWIPLREFDMKQYIKENKLEGRIPEHMLDENNILENFNKFNLR</sequence>
<name>A0A1V3IK69_9PAST</name>
<dbReference type="AlphaFoldDB" id="A0A1V3IK69"/>